<evidence type="ECO:0000313" key="1">
    <source>
        <dbReference type="EMBL" id="GFH54854.1"/>
    </source>
</evidence>
<proteinExistence type="predicted"/>
<dbReference type="EMBL" id="BLLK01000047">
    <property type="protein sequence ID" value="GFH54854.1"/>
    <property type="molecule type" value="Genomic_DNA"/>
</dbReference>
<accession>A0AAD3D2D6</accession>
<sequence length="171" mass="19856">MGKSSKSRGKNIAKQERAMHLENVEDWKKTMSTIDNKFCTSLEGLFTNGKKRERVGFLQEQIQLTLNVEESFAFINRYKFYKTELSGVCSLLLFEQCLSAKYIQASNSYNEMMNYSLTEDFRFRMKPFSDLFLLWTGSGNVDKKEAIAKIIKNAFEVIYTHEANIFLGLCF</sequence>
<protein>
    <submittedName>
        <fullName evidence="1">Uncharacterized protein</fullName>
    </submittedName>
</protein>
<reference evidence="1 2" key="1">
    <citation type="journal article" date="2021" name="Sci. Rep.">
        <title>The genome of the diatom Chaetoceros tenuissimus carries an ancient integrated fragment of an extant virus.</title>
        <authorList>
            <person name="Hongo Y."/>
            <person name="Kimura K."/>
            <person name="Takaki Y."/>
            <person name="Yoshida Y."/>
            <person name="Baba S."/>
            <person name="Kobayashi G."/>
            <person name="Nagasaki K."/>
            <person name="Hano T."/>
            <person name="Tomaru Y."/>
        </authorList>
    </citation>
    <scope>NUCLEOTIDE SEQUENCE [LARGE SCALE GENOMIC DNA]</scope>
    <source>
        <strain evidence="1 2">NIES-3715</strain>
    </source>
</reference>
<dbReference type="AlphaFoldDB" id="A0AAD3D2D6"/>
<comment type="caution">
    <text evidence="1">The sequence shown here is derived from an EMBL/GenBank/DDBJ whole genome shotgun (WGS) entry which is preliminary data.</text>
</comment>
<gene>
    <name evidence="1" type="ORF">CTEN210_11330</name>
</gene>
<name>A0AAD3D2D6_9STRA</name>
<evidence type="ECO:0000313" key="2">
    <source>
        <dbReference type="Proteomes" id="UP001054902"/>
    </source>
</evidence>
<organism evidence="1 2">
    <name type="scientific">Chaetoceros tenuissimus</name>
    <dbReference type="NCBI Taxonomy" id="426638"/>
    <lineage>
        <taxon>Eukaryota</taxon>
        <taxon>Sar</taxon>
        <taxon>Stramenopiles</taxon>
        <taxon>Ochrophyta</taxon>
        <taxon>Bacillariophyta</taxon>
        <taxon>Coscinodiscophyceae</taxon>
        <taxon>Chaetocerotophycidae</taxon>
        <taxon>Chaetocerotales</taxon>
        <taxon>Chaetocerotaceae</taxon>
        <taxon>Chaetoceros</taxon>
    </lineage>
</organism>
<keyword evidence="2" id="KW-1185">Reference proteome</keyword>
<dbReference type="Proteomes" id="UP001054902">
    <property type="component" value="Unassembled WGS sequence"/>
</dbReference>